<accession>A0ABS3CM07</accession>
<feature type="signal peptide" evidence="2">
    <location>
        <begin position="1"/>
        <end position="24"/>
    </location>
</feature>
<gene>
    <name evidence="3" type="ORF">J0A69_14565</name>
</gene>
<evidence type="ECO:0000256" key="1">
    <source>
        <dbReference type="SAM" id="Phobius"/>
    </source>
</evidence>
<dbReference type="RefSeq" id="WP_206587339.1">
    <property type="nucleotide sequence ID" value="NZ_JAFKCU010000003.1"/>
</dbReference>
<keyword evidence="1" id="KW-1133">Transmembrane helix</keyword>
<keyword evidence="1" id="KW-0472">Membrane</keyword>
<feature type="transmembrane region" description="Helical" evidence="1">
    <location>
        <begin position="173"/>
        <end position="197"/>
    </location>
</feature>
<dbReference type="Proteomes" id="UP000664480">
    <property type="component" value="Unassembled WGS sequence"/>
</dbReference>
<dbReference type="SUPFAM" id="SSF48371">
    <property type="entry name" value="ARM repeat"/>
    <property type="match status" value="1"/>
</dbReference>
<comment type="caution">
    <text evidence="3">The sequence shown here is derived from an EMBL/GenBank/DDBJ whole genome shotgun (WGS) entry which is preliminary data.</text>
</comment>
<sequence length="529" mass="60680">MEKTFTRFCVLFLIVFSCAKVGFAQDTLPFTDSTSFFQFLEKQQQIPSFKYRYKAVPKAGENTLLEDSVLSFSEGAGDTLVSKSFDDYSSWFQAGNAYLSQDSLGFQPAFLIYDVPSDLTAAQAYVANLWRNKDIFLPEETPEVGEDLVILANLVPYESGNNGRFRFFSDYKLVIVVSLIGFFLVMAIGMILFMVYIKSSHSRREALKEEYENQIIGPLSELLFEKSEEEIDALKQADIYAIFPEKDFKKELFKFVLIEKIISLNKQMKGDFKDKLKRLYKKFKLDEISIGKLKSKRWDKVTNGLVHINEMDLVEALPLVRELTDSSNFYIRSQSIATLLNLSEKVDLTTIKKQPYPLSRWQQMNYLRIIKYLHIQKSLKIDTLFSAQNQSIRLFGYKLVRMLGRVDLLEQLSELAPEVEDIEKIEILKTYQIIGVHTEAAFVNTCLRSDNIALVKAAARAAGAIGDQASAHILIELLEEKPSFELKMIYMDTLNKLDQSMYEAFVSQSEDQDLSQINDHLQDPLLQNV</sequence>
<keyword evidence="4" id="KW-1185">Reference proteome</keyword>
<reference evidence="3 4" key="1">
    <citation type="submission" date="2021-03" db="EMBL/GenBank/DDBJ databases">
        <title>novel species isolated from a fishpond in China.</title>
        <authorList>
            <person name="Lu H."/>
            <person name="Cai Z."/>
        </authorList>
    </citation>
    <scope>NUCLEOTIDE SEQUENCE [LARGE SCALE GENOMIC DNA]</scope>
    <source>
        <strain evidence="3 4">YJ13C</strain>
    </source>
</reference>
<dbReference type="InterPro" id="IPR016024">
    <property type="entry name" value="ARM-type_fold"/>
</dbReference>
<proteinExistence type="predicted"/>
<feature type="chain" id="PRO_5046346188" description="HEAT repeat domain-containing protein" evidence="2">
    <location>
        <begin position="25"/>
        <end position="529"/>
    </location>
</feature>
<evidence type="ECO:0000313" key="4">
    <source>
        <dbReference type="Proteomes" id="UP000664480"/>
    </source>
</evidence>
<name>A0ABS3CM07_9BACT</name>
<dbReference type="PROSITE" id="PS51257">
    <property type="entry name" value="PROKAR_LIPOPROTEIN"/>
    <property type="match status" value="1"/>
</dbReference>
<protein>
    <recommendedName>
        <fullName evidence="5">HEAT repeat domain-containing protein</fullName>
    </recommendedName>
</protein>
<keyword evidence="2" id="KW-0732">Signal</keyword>
<evidence type="ECO:0000313" key="3">
    <source>
        <dbReference type="EMBL" id="MBN7816669.1"/>
    </source>
</evidence>
<organism evidence="3 4">
    <name type="scientific">Algoriphagus pacificus</name>
    <dbReference type="NCBI Taxonomy" id="2811234"/>
    <lineage>
        <taxon>Bacteria</taxon>
        <taxon>Pseudomonadati</taxon>
        <taxon>Bacteroidota</taxon>
        <taxon>Cytophagia</taxon>
        <taxon>Cytophagales</taxon>
        <taxon>Cyclobacteriaceae</taxon>
        <taxon>Algoriphagus</taxon>
    </lineage>
</organism>
<dbReference type="EMBL" id="JAFKCU010000003">
    <property type="protein sequence ID" value="MBN7816669.1"/>
    <property type="molecule type" value="Genomic_DNA"/>
</dbReference>
<evidence type="ECO:0008006" key="5">
    <source>
        <dbReference type="Google" id="ProtNLM"/>
    </source>
</evidence>
<evidence type="ECO:0000256" key="2">
    <source>
        <dbReference type="SAM" id="SignalP"/>
    </source>
</evidence>
<keyword evidence="1" id="KW-0812">Transmembrane</keyword>